<feature type="region of interest" description="Disordered" evidence="1">
    <location>
        <begin position="319"/>
        <end position="354"/>
    </location>
</feature>
<comment type="caution">
    <text evidence="2">The sequence shown here is derived from an EMBL/GenBank/DDBJ whole genome shotgun (WGS) entry which is preliminary data.</text>
</comment>
<sequence>MHFQAINRSAGPFEGLANGPGKTATSKKQVRFSRDYQRDKQTVNISLGHDNAADVYVAFGPLRQLGRMAVQTPPPSVDLSTSDKEDKYVQVDMPTWTKATVTQAYQTALLNRVKIGNISFHGEWSMSKYKPVFIHDCIMQPGSLAQFLEKVSRKAPASEGNQLILFWQMPPDIIPRMTPAFLPGFYPHVHAETLQPCVMQSTNDKDYVQGMLVFGEGSHGRKLINRHYRANTRRVMVDVQADIVVPVPAHERKHRHQLWRLQRRIIRAYAWIWAANVGSSDVQFRNVVPKWTLGDYIGGRLEREQALRVEDAGWLEDKVSAPEDSQSWKEDREIPQAGGTGHLDYDRADDFTGW</sequence>
<dbReference type="OrthoDB" id="1044435at2759"/>
<feature type="compositionally biased region" description="Basic and acidic residues" evidence="1">
    <location>
        <begin position="319"/>
        <end position="334"/>
    </location>
</feature>
<protein>
    <submittedName>
        <fullName evidence="2">Uncharacterized protein</fullName>
    </submittedName>
</protein>
<evidence type="ECO:0000313" key="2">
    <source>
        <dbReference type="EMBL" id="RMY31685.1"/>
    </source>
</evidence>
<gene>
    <name evidence="2" type="ORF">D0865_14930</name>
</gene>
<feature type="compositionally biased region" description="Basic and acidic residues" evidence="1">
    <location>
        <begin position="343"/>
        <end position="354"/>
    </location>
</feature>
<name>A0A3M7AVW8_HORWE</name>
<feature type="region of interest" description="Disordered" evidence="1">
    <location>
        <begin position="1"/>
        <end position="33"/>
    </location>
</feature>
<proteinExistence type="predicted"/>
<dbReference type="AlphaFoldDB" id="A0A3M7AVW8"/>
<reference evidence="2 3" key="1">
    <citation type="journal article" date="2018" name="BMC Genomics">
        <title>Genomic evidence for intraspecific hybridization in a clonal and extremely halotolerant yeast.</title>
        <authorList>
            <person name="Gostincar C."/>
            <person name="Stajich J.E."/>
            <person name="Zupancic J."/>
            <person name="Zalar P."/>
            <person name="Gunde-Cimerman N."/>
        </authorList>
    </citation>
    <scope>NUCLEOTIDE SEQUENCE [LARGE SCALE GENOMIC DNA]</scope>
    <source>
        <strain evidence="2 3">EXF-151</strain>
    </source>
</reference>
<organism evidence="2 3">
    <name type="scientific">Hortaea werneckii</name>
    <name type="common">Black yeast</name>
    <name type="synonym">Cladosporium werneckii</name>
    <dbReference type="NCBI Taxonomy" id="91943"/>
    <lineage>
        <taxon>Eukaryota</taxon>
        <taxon>Fungi</taxon>
        <taxon>Dikarya</taxon>
        <taxon>Ascomycota</taxon>
        <taxon>Pezizomycotina</taxon>
        <taxon>Dothideomycetes</taxon>
        <taxon>Dothideomycetidae</taxon>
        <taxon>Mycosphaerellales</taxon>
        <taxon>Teratosphaeriaceae</taxon>
        <taxon>Hortaea</taxon>
    </lineage>
</organism>
<accession>A0A3M7AVW8</accession>
<evidence type="ECO:0000256" key="1">
    <source>
        <dbReference type="SAM" id="MobiDB-lite"/>
    </source>
</evidence>
<dbReference type="EMBL" id="QWIN01002285">
    <property type="protein sequence ID" value="RMY31685.1"/>
    <property type="molecule type" value="Genomic_DNA"/>
</dbReference>
<evidence type="ECO:0000313" key="3">
    <source>
        <dbReference type="Proteomes" id="UP000270230"/>
    </source>
</evidence>
<dbReference type="Proteomes" id="UP000270230">
    <property type="component" value="Unassembled WGS sequence"/>
</dbReference>